<dbReference type="InterPro" id="IPR052164">
    <property type="entry name" value="Anthracycline_SecMetBiosynth"/>
</dbReference>
<proteinExistence type="predicted"/>
<dbReference type="Pfam" id="PF00903">
    <property type="entry name" value="Glyoxalase"/>
    <property type="match status" value="2"/>
</dbReference>
<gene>
    <name evidence="2" type="ORF">B8W66_00175</name>
</gene>
<keyword evidence="3" id="KW-1185">Reference proteome</keyword>
<dbReference type="Gene3D" id="3.30.720.110">
    <property type="match status" value="1"/>
</dbReference>
<dbReference type="Gene3D" id="3.10.180.10">
    <property type="entry name" value="2,3-Dihydroxybiphenyl 1,2-Dioxygenase, domain 1"/>
    <property type="match status" value="2"/>
</dbReference>
<dbReference type="PANTHER" id="PTHR33993:SF14">
    <property type="entry name" value="GB|AAF24581.1"/>
    <property type="match status" value="1"/>
</dbReference>
<dbReference type="AlphaFoldDB" id="A0A1X2M159"/>
<evidence type="ECO:0000313" key="2">
    <source>
        <dbReference type="EMBL" id="OSC42879.1"/>
    </source>
</evidence>
<dbReference type="EMBL" id="NCXP01000001">
    <property type="protein sequence ID" value="OSC42879.1"/>
    <property type="molecule type" value="Genomic_DNA"/>
</dbReference>
<evidence type="ECO:0000313" key="3">
    <source>
        <dbReference type="Proteomes" id="UP000193247"/>
    </source>
</evidence>
<sequence length="433" mass="46012">MSQLNRADPLRVLHTDDLPVHPDPAFTARLRRRLESALALPAGTEASERIVMSGTTTAISQLAEPSSAPVAEGPRPAALPYLTVANARAAIAWYTDALGAIVVGDPIVMDDGRIGHAEITVAGGVLYLADEYPELGLKAPTPEAVSVSLMLRVANTDAALQRAREHGATVVREIEENYGSRNATVIDPFGHRWMLTGPLHTAGTVIAHGDIGYVSVWTPDTDRAAAFYGHVLGWTYDPAAHRVTNTELPTGLFANAGPSTLFCCYAVDDLEAARRRIVAAGGVPGVIRHSEYGPILDATDPQGVAFALFEPTAGRKRPELNGSGPGELSYVTYEVPDSAAFRDFYGQVLQWTFEPGRIADGWQVQATHPMAGVAGGSPHPSIVPMWTVADIDAAVARVRAAGGAVLAEPTRQPYGVTAECTDDQGGRFYLGEF</sequence>
<dbReference type="SUPFAM" id="SSF54593">
    <property type="entry name" value="Glyoxalase/Bleomycin resistance protein/Dihydroxybiphenyl dioxygenase"/>
    <property type="match status" value="3"/>
</dbReference>
<dbReference type="InterPro" id="IPR029068">
    <property type="entry name" value="Glyas_Bleomycin-R_OHBP_Dase"/>
</dbReference>
<organism evidence="2 3">
    <name type="scientific">Mycobacterium decipiens</name>
    <dbReference type="NCBI Taxonomy" id="1430326"/>
    <lineage>
        <taxon>Bacteria</taxon>
        <taxon>Bacillati</taxon>
        <taxon>Actinomycetota</taxon>
        <taxon>Actinomycetes</taxon>
        <taxon>Mycobacteriales</taxon>
        <taxon>Mycobacteriaceae</taxon>
        <taxon>Mycobacterium</taxon>
    </lineage>
</organism>
<dbReference type="STRING" id="1430326.B8W66_00175"/>
<dbReference type="PROSITE" id="PS51819">
    <property type="entry name" value="VOC"/>
    <property type="match status" value="3"/>
</dbReference>
<protein>
    <submittedName>
        <fullName evidence="2">Glyoxalase</fullName>
    </submittedName>
</protein>
<feature type="domain" description="VOC" evidence="1">
    <location>
        <begin position="210"/>
        <end position="311"/>
    </location>
</feature>
<name>A0A1X2M159_9MYCO</name>
<feature type="domain" description="VOC" evidence="1">
    <location>
        <begin position="75"/>
        <end position="198"/>
    </location>
</feature>
<dbReference type="Gene3D" id="3.30.720.120">
    <property type="match status" value="1"/>
</dbReference>
<dbReference type="Proteomes" id="UP000193247">
    <property type="component" value="Unassembled WGS sequence"/>
</dbReference>
<feature type="domain" description="VOC" evidence="1">
    <location>
        <begin position="327"/>
        <end position="433"/>
    </location>
</feature>
<dbReference type="InterPro" id="IPR041581">
    <property type="entry name" value="Glyoxalase_6"/>
</dbReference>
<comment type="caution">
    <text evidence="2">The sequence shown here is derived from an EMBL/GenBank/DDBJ whole genome shotgun (WGS) entry which is preliminary data.</text>
</comment>
<dbReference type="OrthoDB" id="9795306at2"/>
<dbReference type="CDD" id="cd07246">
    <property type="entry name" value="VOC_like"/>
    <property type="match status" value="1"/>
</dbReference>
<reference evidence="2 3" key="1">
    <citation type="submission" date="2017-04" db="EMBL/GenBank/DDBJ databases">
        <title>The new phylogeny of genus Mycobacterium.</title>
        <authorList>
            <person name="Tortoli E."/>
            <person name="Trovato A."/>
            <person name="Cirillo D.M."/>
        </authorList>
    </citation>
    <scope>NUCLEOTIDE SEQUENCE [LARGE SCALE GENOMIC DNA]</scope>
    <source>
        <strain evidence="2 3">TBL 1200985</strain>
    </source>
</reference>
<dbReference type="InterPro" id="IPR037523">
    <property type="entry name" value="VOC_core"/>
</dbReference>
<evidence type="ECO:0000259" key="1">
    <source>
        <dbReference type="PROSITE" id="PS51819"/>
    </source>
</evidence>
<dbReference type="RefSeq" id="WP_085323026.1">
    <property type="nucleotide sequence ID" value="NZ_NCXP01000001.1"/>
</dbReference>
<dbReference type="Pfam" id="PF18029">
    <property type="entry name" value="Glyoxalase_6"/>
    <property type="match status" value="1"/>
</dbReference>
<dbReference type="InterPro" id="IPR004360">
    <property type="entry name" value="Glyas_Fos-R_dOase_dom"/>
</dbReference>
<dbReference type="PANTHER" id="PTHR33993">
    <property type="entry name" value="GLYOXALASE-RELATED"/>
    <property type="match status" value="1"/>
</dbReference>
<accession>A0A1X2M159</accession>